<feature type="transmembrane region" description="Helical" evidence="1">
    <location>
        <begin position="206"/>
        <end position="229"/>
    </location>
</feature>
<keyword evidence="1" id="KW-0812">Transmembrane</keyword>
<dbReference type="EMBL" id="OZ021743">
    <property type="protein sequence ID" value="CAK9330311.1"/>
    <property type="molecule type" value="Genomic_DNA"/>
</dbReference>
<dbReference type="Proteomes" id="UP001642487">
    <property type="component" value="Chromosome 9"/>
</dbReference>
<evidence type="ECO:0000313" key="3">
    <source>
        <dbReference type="Proteomes" id="UP001642487"/>
    </source>
</evidence>
<evidence type="ECO:0000256" key="1">
    <source>
        <dbReference type="SAM" id="Phobius"/>
    </source>
</evidence>
<keyword evidence="1" id="KW-0472">Membrane</keyword>
<proteinExistence type="predicted"/>
<accession>A0ABP0ZEX5</accession>
<evidence type="ECO:0000313" key="2">
    <source>
        <dbReference type="EMBL" id="CAK9330311.1"/>
    </source>
</evidence>
<keyword evidence="1" id="KW-1133">Transmembrane helix</keyword>
<keyword evidence="3" id="KW-1185">Reference proteome</keyword>
<organism evidence="2 3">
    <name type="scientific">Citrullus colocynthis</name>
    <name type="common">colocynth</name>
    <dbReference type="NCBI Taxonomy" id="252529"/>
    <lineage>
        <taxon>Eukaryota</taxon>
        <taxon>Viridiplantae</taxon>
        <taxon>Streptophyta</taxon>
        <taxon>Embryophyta</taxon>
        <taxon>Tracheophyta</taxon>
        <taxon>Spermatophyta</taxon>
        <taxon>Magnoliopsida</taxon>
        <taxon>eudicotyledons</taxon>
        <taxon>Gunneridae</taxon>
        <taxon>Pentapetalae</taxon>
        <taxon>rosids</taxon>
        <taxon>fabids</taxon>
        <taxon>Cucurbitales</taxon>
        <taxon>Cucurbitaceae</taxon>
        <taxon>Benincaseae</taxon>
        <taxon>Citrullus</taxon>
    </lineage>
</organism>
<protein>
    <submittedName>
        <fullName evidence="2">Uncharacterized protein</fullName>
    </submittedName>
</protein>
<sequence>MEDDEQAPNILSPNPNNNLHIQQQFLQLVRYWNHYKASSSHLSPSPTMLPRSQPEDDLISSLNRHGTPSSTWNIRTNQLAHDEILRERRAAIASGNFKARRLSYYDTLDTDFLHGDYFNDFLHDQILAPSIHSSDSAEEKAEQVPVCLNALSYSSASSSSSSSGSFLPLQMKEQIADKVRVNVTPIVGEKREIGNRCKIGKWEVGLAWLAIPSVAMIIFSLRCLGFGAYEEERFPFLLVPT</sequence>
<gene>
    <name evidence="2" type="ORF">CITCOLO1_LOCUS22803</name>
</gene>
<name>A0ABP0ZEX5_9ROSI</name>
<reference evidence="2 3" key="1">
    <citation type="submission" date="2024-03" db="EMBL/GenBank/DDBJ databases">
        <authorList>
            <person name="Gkanogiannis A."/>
            <person name="Becerra Lopez-Lavalle L."/>
        </authorList>
    </citation>
    <scope>NUCLEOTIDE SEQUENCE [LARGE SCALE GENOMIC DNA]</scope>
</reference>